<dbReference type="Pfam" id="PF00005">
    <property type="entry name" value="ABC_tran"/>
    <property type="match status" value="1"/>
</dbReference>
<dbReference type="InterPro" id="IPR036397">
    <property type="entry name" value="RNaseH_sf"/>
</dbReference>
<evidence type="ECO:0000256" key="7">
    <source>
        <dbReference type="ARBA" id="ARBA00022840"/>
    </source>
</evidence>
<dbReference type="CDD" id="cd03244">
    <property type="entry name" value="ABCC_MRP_domain2"/>
    <property type="match status" value="1"/>
</dbReference>
<evidence type="ECO:0000256" key="4">
    <source>
        <dbReference type="ARBA" id="ARBA00022692"/>
    </source>
</evidence>
<dbReference type="PANTHER" id="PTHR24223:SF443">
    <property type="entry name" value="MULTIDRUG-RESISTANCE LIKE PROTEIN 1, ISOFORM I"/>
    <property type="match status" value="1"/>
</dbReference>
<evidence type="ECO:0000256" key="1">
    <source>
        <dbReference type="ARBA" id="ARBA00004128"/>
    </source>
</evidence>
<dbReference type="InterPro" id="IPR017871">
    <property type="entry name" value="ABC_transporter-like_CS"/>
</dbReference>
<keyword evidence="6" id="KW-0547">Nucleotide-binding</keyword>
<dbReference type="GO" id="GO:0003676">
    <property type="term" value="F:nucleic acid binding"/>
    <property type="evidence" value="ECO:0007669"/>
    <property type="project" value="InterPro"/>
</dbReference>
<dbReference type="PANTHER" id="PTHR24223">
    <property type="entry name" value="ATP-BINDING CASSETTE SUB-FAMILY C"/>
    <property type="match status" value="1"/>
</dbReference>
<proteinExistence type="inferred from homology"/>
<dbReference type="SMART" id="SM00382">
    <property type="entry name" value="AAA"/>
    <property type="match status" value="1"/>
</dbReference>
<evidence type="ECO:0000256" key="5">
    <source>
        <dbReference type="ARBA" id="ARBA00022737"/>
    </source>
</evidence>
<dbReference type="EMBL" id="BMAT01005991">
    <property type="protein sequence ID" value="GFS03753.1"/>
    <property type="molecule type" value="Genomic_DNA"/>
</dbReference>
<keyword evidence="9" id="KW-0472">Membrane</keyword>
<gene>
    <name evidence="11" type="ORF">ElyMa_002895000</name>
</gene>
<comment type="caution">
    <text evidence="11">The sequence shown here is derived from an EMBL/GenBank/DDBJ whole genome shotgun (WGS) entry which is preliminary data.</text>
</comment>
<dbReference type="AlphaFoldDB" id="A0AAV4I020"/>
<evidence type="ECO:0000313" key="12">
    <source>
        <dbReference type="Proteomes" id="UP000762676"/>
    </source>
</evidence>
<comment type="similarity">
    <text evidence="2">Belongs to the ABC transporter superfamily. ABCC family. Conjugate transporter (TC 3.A.1.208) subfamily.</text>
</comment>
<reference evidence="11 12" key="1">
    <citation type="journal article" date="2021" name="Elife">
        <title>Chloroplast acquisition without the gene transfer in kleptoplastic sea slugs, Plakobranchus ocellatus.</title>
        <authorList>
            <person name="Maeda T."/>
            <person name="Takahashi S."/>
            <person name="Yoshida T."/>
            <person name="Shimamura S."/>
            <person name="Takaki Y."/>
            <person name="Nagai Y."/>
            <person name="Toyoda A."/>
            <person name="Suzuki Y."/>
            <person name="Arimoto A."/>
            <person name="Ishii H."/>
            <person name="Satoh N."/>
            <person name="Nishiyama T."/>
            <person name="Hasebe M."/>
            <person name="Maruyama T."/>
            <person name="Minagawa J."/>
            <person name="Obokata J."/>
            <person name="Shigenobu S."/>
        </authorList>
    </citation>
    <scope>NUCLEOTIDE SEQUENCE [LARGE SCALE GENOMIC DNA]</scope>
</reference>
<keyword evidence="7" id="KW-0067">ATP-binding</keyword>
<comment type="subcellular location">
    <subcellularLocation>
        <location evidence="1">Vacuole membrane</location>
        <topology evidence="1">Multi-pass membrane protein</topology>
    </subcellularLocation>
</comment>
<dbReference type="PROSITE" id="PS00211">
    <property type="entry name" value="ABC_TRANSPORTER_1"/>
    <property type="match status" value="1"/>
</dbReference>
<keyword evidence="4" id="KW-0812">Transmembrane</keyword>
<evidence type="ECO:0000259" key="10">
    <source>
        <dbReference type="PROSITE" id="PS50893"/>
    </source>
</evidence>
<evidence type="ECO:0000256" key="3">
    <source>
        <dbReference type="ARBA" id="ARBA00022448"/>
    </source>
</evidence>
<keyword evidence="8" id="KW-1133">Transmembrane helix</keyword>
<name>A0AAV4I020_9GAST</name>
<keyword evidence="12" id="KW-1185">Reference proteome</keyword>
<feature type="domain" description="ABC transporter" evidence="10">
    <location>
        <begin position="121"/>
        <end position="355"/>
    </location>
</feature>
<dbReference type="Gene3D" id="3.40.50.300">
    <property type="entry name" value="P-loop containing nucleotide triphosphate hydrolases"/>
    <property type="match status" value="1"/>
</dbReference>
<dbReference type="PROSITE" id="PS50893">
    <property type="entry name" value="ABC_TRANSPORTER_2"/>
    <property type="match status" value="1"/>
</dbReference>
<evidence type="ECO:0000256" key="8">
    <source>
        <dbReference type="ARBA" id="ARBA00022989"/>
    </source>
</evidence>
<dbReference type="InterPro" id="IPR027417">
    <property type="entry name" value="P-loop_NTPase"/>
</dbReference>
<evidence type="ECO:0000256" key="9">
    <source>
        <dbReference type="ARBA" id="ARBA00023136"/>
    </source>
</evidence>
<accession>A0AAV4I020</accession>
<dbReference type="GO" id="GO:0005774">
    <property type="term" value="C:vacuolar membrane"/>
    <property type="evidence" value="ECO:0007669"/>
    <property type="project" value="UniProtKB-SubCell"/>
</dbReference>
<dbReference type="InterPro" id="IPR003593">
    <property type="entry name" value="AAA+_ATPase"/>
</dbReference>
<keyword evidence="3" id="KW-0813">Transport</keyword>
<protein>
    <submittedName>
        <fullName evidence="11">Multidrug resistance-associated protein 1</fullName>
    </submittedName>
</protein>
<evidence type="ECO:0000313" key="11">
    <source>
        <dbReference type="EMBL" id="GFS03753.1"/>
    </source>
</evidence>
<dbReference type="GO" id="GO:0042626">
    <property type="term" value="F:ATPase-coupled transmembrane transporter activity"/>
    <property type="evidence" value="ECO:0007669"/>
    <property type="project" value="TreeGrafter"/>
</dbReference>
<dbReference type="InterPro" id="IPR003439">
    <property type="entry name" value="ABC_transporter-like_ATP-bd"/>
</dbReference>
<evidence type="ECO:0000256" key="2">
    <source>
        <dbReference type="ARBA" id="ARBA00009726"/>
    </source>
</evidence>
<dbReference type="SUPFAM" id="SSF52540">
    <property type="entry name" value="P-loop containing nucleoside triphosphate hydrolases"/>
    <property type="match status" value="1"/>
</dbReference>
<dbReference type="Proteomes" id="UP000762676">
    <property type="component" value="Unassembled WGS sequence"/>
</dbReference>
<organism evidence="11 12">
    <name type="scientific">Elysia marginata</name>
    <dbReference type="NCBI Taxonomy" id="1093978"/>
    <lineage>
        <taxon>Eukaryota</taxon>
        <taxon>Metazoa</taxon>
        <taxon>Spiralia</taxon>
        <taxon>Lophotrochozoa</taxon>
        <taxon>Mollusca</taxon>
        <taxon>Gastropoda</taxon>
        <taxon>Heterobranchia</taxon>
        <taxon>Euthyneura</taxon>
        <taxon>Panpulmonata</taxon>
        <taxon>Sacoglossa</taxon>
        <taxon>Placobranchoidea</taxon>
        <taxon>Plakobranchidae</taxon>
        <taxon>Elysia</taxon>
    </lineage>
</organism>
<sequence length="360" mass="40013">MDIGNVLLLHDNARTHTSIRTKEKIASFGWTALPNPSYLPGLAPSDYYRFGPMKQGVRGKRHENDEEVTGALNYLVRTVSELETNIVSVERIKEYSETPTEAAWENPYNRPGLTWPDQGEIEFRDYQTRYRPGLELVLKGVTCYINSGEKVGIVGRTGAGKSSLTVALFRLIEAASGSILIDGIPIANLGLHDLRSRLTILPQDPVIFSGTLRMNLDPFNEFTDEEIWRALEHAHLKDFVVGLPGTINYECGEGGQNLSVGQRQLLCLARTLVRHTRVLVLDEATAAVDLETDELIQRTIRTQFSGCTVLAIAHRLNTILDYDKILVMDKGRVAEFGSPEELLAHTGSIFYSMAKDAGLV</sequence>
<dbReference type="GO" id="GO:0005524">
    <property type="term" value="F:ATP binding"/>
    <property type="evidence" value="ECO:0007669"/>
    <property type="project" value="UniProtKB-KW"/>
</dbReference>
<evidence type="ECO:0000256" key="6">
    <source>
        <dbReference type="ARBA" id="ARBA00022741"/>
    </source>
</evidence>
<dbReference type="FunFam" id="3.40.50.300:FF:000074">
    <property type="entry name" value="Multidrug resistance-associated protein 5 isoform 1"/>
    <property type="match status" value="1"/>
</dbReference>
<dbReference type="GO" id="GO:0016887">
    <property type="term" value="F:ATP hydrolysis activity"/>
    <property type="evidence" value="ECO:0007669"/>
    <property type="project" value="InterPro"/>
</dbReference>
<dbReference type="InterPro" id="IPR050173">
    <property type="entry name" value="ABC_transporter_C-like"/>
</dbReference>
<dbReference type="Gene3D" id="3.30.420.10">
    <property type="entry name" value="Ribonuclease H-like superfamily/Ribonuclease H"/>
    <property type="match status" value="1"/>
</dbReference>
<keyword evidence="5" id="KW-0677">Repeat</keyword>